<reference evidence="1 2" key="1">
    <citation type="journal article" date="2015" name="Stand. Genomic Sci.">
        <title>Genomic Encyclopedia of Bacterial and Archaeal Type Strains, Phase III: the genomes of soil and plant-associated and newly described type strains.</title>
        <authorList>
            <person name="Whitman W.B."/>
            <person name="Woyke T."/>
            <person name="Klenk H.P."/>
            <person name="Zhou Y."/>
            <person name="Lilburn T.G."/>
            <person name="Beck B.J."/>
            <person name="De Vos P."/>
            <person name="Vandamme P."/>
            <person name="Eisen J.A."/>
            <person name="Garrity G."/>
            <person name="Hugenholtz P."/>
            <person name="Kyrpides N.C."/>
        </authorList>
    </citation>
    <scope>NUCLEOTIDE SEQUENCE [LARGE SCALE GENOMIC DNA]</scope>
    <source>
        <strain evidence="1 2">DSM 64</strain>
    </source>
</reference>
<proteinExistence type="predicted"/>
<name>A0A561XRF1_ACIDE</name>
<dbReference type="AlphaFoldDB" id="A0A561XRF1"/>
<sequence length="208" mass="22001">MPVALARLICSSTSMRHIRSSSCGKATDCTVGFLMSSAISSTSAGVIGKSCFMSESMKARSNMPTSFLQAAARAVRVGFEAVGLIHLRLLCCASPTSCGNRLGNQFMNATTVFMDTLAWIPVSRAKCEAKSAKQRVSGPVRACARTARRSVGFALVVFFCAFVTQQMSALQSPGAEHCHQSAHALVSWACSSRSLVSPLSPLRTAVAL</sequence>
<evidence type="ECO:0000313" key="2">
    <source>
        <dbReference type="Proteomes" id="UP000321485"/>
    </source>
</evidence>
<dbReference type="Proteomes" id="UP000321485">
    <property type="component" value="Unassembled WGS sequence"/>
</dbReference>
<organism evidence="1 2">
    <name type="scientific">Acidovorax delafieldii</name>
    <name type="common">Pseudomonas delafieldii</name>
    <dbReference type="NCBI Taxonomy" id="47920"/>
    <lineage>
        <taxon>Bacteria</taxon>
        <taxon>Pseudomonadati</taxon>
        <taxon>Pseudomonadota</taxon>
        <taxon>Betaproteobacteria</taxon>
        <taxon>Burkholderiales</taxon>
        <taxon>Comamonadaceae</taxon>
        <taxon>Acidovorax</taxon>
    </lineage>
</organism>
<comment type="caution">
    <text evidence="1">The sequence shown here is derived from an EMBL/GenBank/DDBJ whole genome shotgun (WGS) entry which is preliminary data.</text>
</comment>
<dbReference type="EMBL" id="VJWE01000011">
    <property type="protein sequence ID" value="TWG38695.1"/>
    <property type="molecule type" value="Genomic_DNA"/>
</dbReference>
<evidence type="ECO:0000313" key="1">
    <source>
        <dbReference type="EMBL" id="TWG38695.1"/>
    </source>
</evidence>
<gene>
    <name evidence="1" type="ORF">ATF69_0557</name>
</gene>
<protein>
    <submittedName>
        <fullName evidence="1">Uncharacterized protein</fullName>
    </submittedName>
</protein>
<accession>A0A561XRF1</accession>